<comment type="caution">
    <text evidence="2">The sequence shown here is derived from an EMBL/GenBank/DDBJ whole genome shotgun (WGS) entry which is preliminary data.</text>
</comment>
<dbReference type="Proteomes" id="UP000006008">
    <property type="component" value="Unassembled WGS sequence"/>
</dbReference>
<dbReference type="EMBL" id="ADLD01000004">
    <property type="protein sequence ID" value="EHB93232.1"/>
    <property type="molecule type" value="Genomic_DNA"/>
</dbReference>
<evidence type="ECO:0000256" key="1">
    <source>
        <dbReference type="SAM" id="Phobius"/>
    </source>
</evidence>
<name>G5H6D8_9BACT</name>
<protein>
    <submittedName>
        <fullName evidence="2">Uncharacterized protein</fullName>
    </submittedName>
</protein>
<organism evidence="2 3">
    <name type="scientific">Alistipes indistinctus YIT 12060</name>
    <dbReference type="NCBI Taxonomy" id="742725"/>
    <lineage>
        <taxon>Bacteria</taxon>
        <taxon>Pseudomonadati</taxon>
        <taxon>Bacteroidota</taxon>
        <taxon>Bacteroidia</taxon>
        <taxon>Bacteroidales</taxon>
        <taxon>Rikenellaceae</taxon>
        <taxon>Alistipes</taxon>
    </lineage>
</organism>
<feature type="transmembrane region" description="Helical" evidence="1">
    <location>
        <begin position="61"/>
        <end position="84"/>
    </location>
</feature>
<dbReference type="eggNOG" id="COG2814">
    <property type="taxonomic scope" value="Bacteria"/>
</dbReference>
<gene>
    <name evidence="2" type="ORF">HMPREF9450_00498</name>
</gene>
<feature type="transmembrane region" description="Helical" evidence="1">
    <location>
        <begin position="12"/>
        <end position="35"/>
    </location>
</feature>
<proteinExistence type="predicted"/>
<accession>G5H6D8</accession>
<keyword evidence="1" id="KW-0472">Membrane</keyword>
<dbReference type="PATRIC" id="fig|742725.3.peg.545"/>
<evidence type="ECO:0000313" key="3">
    <source>
        <dbReference type="Proteomes" id="UP000006008"/>
    </source>
</evidence>
<dbReference type="HOGENOM" id="CLU_2393350_0_0_10"/>
<keyword evidence="1" id="KW-1133">Transmembrane helix</keyword>
<dbReference type="GeneID" id="92816917"/>
<dbReference type="RefSeq" id="WP_009133304.1">
    <property type="nucleotide sequence ID" value="NZ_CP102250.1"/>
</dbReference>
<keyword evidence="3" id="KW-1185">Reference proteome</keyword>
<keyword evidence="1" id="KW-0812">Transmembrane</keyword>
<sequence length="93" mass="9908">MNDWKRKFIIIWMGQLFSILTSTVAQFAIILWVSVEAGPAEVLSLPAVIGLTATGLVADSIGIPAMFLLGGVAASLVALVSFFMPSLRALERS</sequence>
<reference evidence="2 3" key="1">
    <citation type="submission" date="2011-08" db="EMBL/GenBank/DDBJ databases">
        <title>The Genome Sequence of Alistipes indistinctus YIT 12060.</title>
        <authorList>
            <consortium name="The Broad Institute Genome Sequencing Platform"/>
            <person name="Earl A."/>
            <person name="Ward D."/>
            <person name="Feldgarden M."/>
            <person name="Gevers D."/>
            <person name="Morotomi M."/>
            <person name="Young S.K."/>
            <person name="Zeng Q."/>
            <person name="Gargeya S."/>
            <person name="Fitzgerald M."/>
            <person name="Haas B."/>
            <person name="Abouelleil A."/>
            <person name="Alvarado L."/>
            <person name="Arachchi H.M."/>
            <person name="Berlin A."/>
            <person name="Brown A."/>
            <person name="Chapman S.B."/>
            <person name="Chen Z."/>
            <person name="Dunbar C."/>
            <person name="Freedman E."/>
            <person name="Gearin G."/>
            <person name="Gellesch M."/>
            <person name="Goldberg J."/>
            <person name="Griggs A."/>
            <person name="Gujja S."/>
            <person name="Heiman D."/>
            <person name="Howarth C."/>
            <person name="Larson L."/>
            <person name="Lui A."/>
            <person name="MacDonald P.J.P."/>
            <person name="Montmayeur A."/>
            <person name="Murphy C."/>
            <person name="Neiman D."/>
            <person name="Pearson M."/>
            <person name="Priest M."/>
            <person name="Roberts A."/>
            <person name="Saif S."/>
            <person name="Shea T."/>
            <person name="Shenoy N."/>
            <person name="Sisk P."/>
            <person name="Stolte C."/>
            <person name="Sykes S."/>
            <person name="Wortman J."/>
            <person name="Nusbaum C."/>
            <person name="Birren B."/>
        </authorList>
    </citation>
    <scope>NUCLEOTIDE SEQUENCE [LARGE SCALE GENOMIC DNA]</scope>
    <source>
        <strain evidence="2 3">YIT 12060</strain>
    </source>
</reference>
<evidence type="ECO:0000313" key="2">
    <source>
        <dbReference type="EMBL" id="EHB93232.1"/>
    </source>
</evidence>
<dbReference type="STRING" id="742725.HMPREF9450_00498"/>
<dbReference type="AlphaFoldDB" id="G5H6D8"/>